<dbReference type="Proteomes" id="UP000767334">
    <property type="component" value="Unassembled WGS sequence"/>
</dbReference>
<dbReference type="RefSeq" id="WP_204572422.1">
    <property type="nucleotide sequence ID" value="NZ_JACJLL010000073.1"/>
</dbReference>
<evidence type="ECO:0000313" key="2">
    <source>
        <dbReference type="Proteomes" id="UP000767334"/>
    </source>
</evidence>
<proteinExistence type="predicted"/>
<dbReference type="EMBL" id="JACJLL010000073">
    <property type="protein sequence ID" value="MBM6819954.1"/>
    <property type="molecule type" value="Genomic_DNA"/>
</dbReference>
<organism evidence="1 2">
    <name type="scientific">Clostridium saudiense</name>
    <dbReference type="NCBI Taxonomy" id="1414720"/>
    <lineage>
        <taxon>Bacteria</taxon>
        <taxon>Bacillati</taxon>
        <taxon>Bacillota</taxon>
        <taxon>Clostridia</taxon>
        <taxon>Eubacteriales</taxon>
        <taxon>Clostridiaceae</taxon>
        <taxon>Clostridium</taxon>
    </lineage>
</organism>
<evidence type="ECO:0000313" key="1">
    <source>
        <dbReference type="EMBL" id="MBM6819954.1"/>
    </source>
</evidence>
<gene>
    <name evidence="1" type="ORF">H6A19_11515</name>
</gene>
<keyword evidence="2" id="KW-1185">Reference proteome</keyword>
<name>A0ABS2FIC3_9CLOT</name>
<protein>
    <submittedName>
        <fullName evidence="1">Uncharacterized protein</fullName>
    </submittedName>
</protein>
<comment type="caution">
    <text evidence="1">The sequence shown here is derived from an EMBL/GenBank/DDBJ whole genome shotgun (WGS) entry which is preliminary data.</text>
</comment>
<reference evidence="1 2" key="1">
    <citation type="journal article" date="2021" name="Sci. Rep.">
        <title>The distribution of antibiotic resistance genes in chicken gut microbiota commensals.</title>
        <authorList>
            <person name="Juricova H."/>
            <person name="Matiasovicova J."/>
            <person name="Kubasova T."/>
            <person name="Cejkova D."/>
            <person name="Rychlik I."/>
        </authorList>
    </citation>
    <scope>NUCLEOTIDE SEQUENCE [LARGE SCALE GENOMIC DNA]</scope>
    <source>
        <strain evidence="1 2">An435</strain>
    </source>
</reference>
<accession>A0ABS2FIC3</accession>
<sequence length="83" mass="9518">MENNKEILSKAKRFRNIRGCIIAEVENGRRVEVNPEVITNFIDYLNKNTPKNLGVADISKFLLSNQLLNLLVIDGYEVKLKND</sequence>